<organism evidence="2 3">
    <name type="scientific">Fonticella tunisiensis</name>
    <dbReference type="NCBI Taxonomy" id="1096341"/>
    <lineage>
        <taxon>Bacteria</taxon>
        <taxon>Bacillati</taxon>
        <taxon>Bacillota</taxon>
        <taxon>Clostridia</taxon>
        <taxon>Eubacteriales</taxon>
        <taxon>Clostridiaceae</taxon>
        <taxon>Fonticella</taxon>
    </lineage>
</organism>
<dbReference type="InterPro" id="IPR019734">
    <property type="entry name" value="TPR_rpt"/>
</dbReference>
<dbReference type="Pfam" id="PF13432">
    <property type="entry name" value="TPR_16"/>
    <property type="match status" value="1"/>
</dbReference>
<dbReference type="InterPro" id="IPR011990">
    <property type="entry name" value="TPR-like_helical_dom_sf"/>
</dbReference>
<dbReference type="OrthoDB" id="358807at2"/>
<comment type="caution">
    <text evidence="2">The sequence shown here is derived from an EMBL/GenBank/DDBJ whole genome shotgun (WGS) entry which is preliminary data.</text>
</comment>
<keyword evidence="1" id="KW-0802">TPR repeat</keyword>
<feature type="repeat" description="TPR" evidence="1">
    <location>
        <begin position="276"/>
        <end position="309"/>
    </location>
</feature>
<dbReference type="PROSITE" id="PS50005">
    <property type="entry name" value="TPR"/>
    <property type="match status" value="2"/>
</dbReference>
<dbReference type="PROSITE" id="PS50293">
    <property type="entry name" value="TPR_REGION"/>
    <property type="match status" value="1"/>
</dbReference>
<dbReference type="AlphaFoldDB" id="A0A4R7K4H9"/>
<proteinExistence type="predicted"/>
<dbReference type="PANTHER" id="PTHR12558">
    <property type="entry name" value="CELL DIVISION CYCLE 16,23,27"/>
    <property type="match status" value="1"/>
</dbReference>
<keyword evidence="3" id="KW-1185">Reference proteome</keyword>
<dbReference type="Gene3D" id="1.25.40.10">
    <property type="entry name" value="Tetratricopeptide repeat domain"/>
    <property type="match status" value="1"/>
</dbReference>
<evidence type="ECO:0000256" key="1">
    <source>
        <dbReference type="PROSITE-ProRule" id="PRU00339"/>
    </source>
</evidence>
<reference evidence="2 3" key="1">
    <citation type="submission" date="2019-03" db="EMBL/GenBank/DDBJ databases">
        <title>Genomic Encyclopedia of Type Strains, Phase IV (KMG-IV): sequencing the most valuable type-strain genomes for metagenomic binning, comparative biology and taxonomic classification.</title>
        <authorList>
            <person name="Goeker M."/>
        </authorList>
    </citation>
    <scope>NUCLEOTIDE SEQUENCE [LARGE SCALE GENOMIC DNA]</scope>
    <source>
        <strain evidence="2 3">DSM 24455</strain>
    </source>
</reference>
<dbReference type="SUPFAM" id="SSF48452">
    <property type="entry name" value="TPR-like"/>
    <property type="match status" value="2"/>
</dbReference>
<protein>
    <submittedName>
        <fullName evidence="2">Tetratricopeptide repeat protein</fullName>
    </submittedName>
</protein>
<dbReference type="EMBL" id="SOAZ01000036">
    <property type="protein sequence ID" value="TDT46095.1"/>
    <property type="molecule type" value="Genomic_DNA"/>
</dbReference>
<dbReference type="RefSeq" id="WP_133629360.1">
    <property type="nucleotide sequence ID" value="NZ_SOAZ01000036.1"/>
</dbReference>
<sequence>MDYKTYLKTEIQRLLFIETGRDITLNIKGNPVLKKGEYPVFPDSIIGLAVKEEDGIPVNSIVDAMIHLIACDPSFKYNDDYKGFLKTIPGIESFIIMNIERDKKEKTKRAVIYATTLTALNPNREYRMNRIYLLMELYEKTGLKCVEDEILKSLRDLAEDYPSYGTPNYYLGQYYLEKDMDSAKLYLRKALNDPITYNEASKLLERIKRTEEYDSAVELVKSGRGMEALKILIPYIEDNPQGLDAIYYAAVAYRQIGNYEKALLYLNELLQYGERPEVYSEIGINLAALGDFSQAIEHFRRALKITPDDSGIICNIAVCHLNLGEIEEAKRAFSLATRINPKDEIAKEWLEKLKEV</sequence>
<gene>
    <name evidence="2" type="ORF">EDD71_13620</name>
</gene>
<evidence type="ECO:0000313" key="3">
    <source>
        <dbReference type="Proteomes" id="UP000295325"/>
    </source>
</evidence>
<feature type="repeat" description="TPR" evidence="1">
    <location>
        <begin position="310"/>
        <end position="343"/>
    </location>
</feature>
<dbReference type="PANTHER" id="PTHR12558:SF13">
    <property type="entry name" value="CELL DIVISION CYCLE PROTEIN 27 HOMOLOG"/>
    <property type="match status" value="1"/>
</dbReference>
<evidence type="ECO:0000313" key="2">
    <source>
        <dbReference type="EMBL" id="TDT46095.1"/>
    </source>
</evidence>
<dbReference type="Proteomes" id="UP000295325">
    <property type="component" value="Unassembled WGS sequence"/>
</dbReference>
<dbReference type="SMART" id="SM00028">
    <property type="entry name" value="TPR"/>
    <property type="match status" value="3"/>
</dbReference>
<dbReference type="Pfam" id="PF14559">
    <property type="entry name" value="TPR_19"/>
    <property type="match status" value="1"/>
</dbReference>
<accession>A0A4R7K4H9</accession>
<name>A0A4R7K4H9_9CLOT</name>